<accession>A0A939DA38</accession>
<dbReference type="EMBL" id="JAFJZZ010000003">
    <property type="protein sequence ID" value="MBN7773508.1"/>
    <property type="molecule type" value="Genomic_DNA"/>
</dbReference>
<protein>
    <submittedName>
        <fullName evidence="2">Uncharacterized protein</fullName>
    </submittedName>
</protein>
<proteinExistence type="predicted"/>
<evidence type="ECO:0000256" key="1">
    <source>
        <dbReference type="SAM" id="Phobius"/>
    </source>
</evidence>
<keyword evidence="1" id="KW-0472">Membrane</keyword>
<comment type="caution">
    <text evidence="2">The sequence shown here is derived from an EMBL/GenBank/DDBJ whole genome shotgun (WGS) entry which is preliminary data.</text>
</comment>
<keyword evidence="1" id="KW-1133">Transmembrane helix</keyword>
<reference evidence="2" key="1">
    <citation type="submission" date="2021-02" db="EMBL/GenBank/DDBJ databases">
        <title>Abyssanaerobacter marinus gen.nov., sp., nov, anaerobic bacterium isolated from the Onnuri vent field of Indian Ocean and suggestion of Mogibacteriaceae fam. nov., and proposal of reclassification of ambiguous this family's genus member.</title>
        <authorList>
            <person name="Kim Y.J."/>
            <person name="Yang J.-A."/>
        </authorList>
    </citation>
    <scope>NUCLEOTIDE SEQUENCE</scope>
    <source>
        <strain evidence="2">DSM 2634</strain>
    </source>
</reference>
<feature type="transmembrane region" description="Helical" evidence="1">
    <location>
        <begin position="6"/>
        <end position="23"/>
    </location>
</feature>
<keyword evidence="3" id="KW-1185">Reference proteome</keyword>
<dbReference type="Proteomes" id="UP000664545">
    <property type="component" value="Unassembled WGS sequence"/>
</dbReference>
<evidence type="ECO:0000313" key="3">
    <source>
        <dbReference type="Proteomes" id="UP000664545"/>
    </source>
</evidence>
<dbReference type="AlphaFoldDB" id="A0A939DA38"/>
<dbReference type="RefSeq" id="WP_206582342.1">
    <property type="nucleotide sequence ID" value="NZ_JAFJZZ010000003.1"/>
</dbReference>
<sequence length="59" mass="6796">MKSRIIIYISIFGFLAAIILSNIKEIQNNEYVDGGMQQVNGQLEEDEATDLFKYLPVDW</sequence>
<evidence type="ECO:0000313" key="2">
    <source>
        <dbReference type="EMBL" id="MBN7773508.1"/>
    </source>
</evidence>
<gene>
    <name evidence="2" type="ORF">JYB65_09045</name>
</gene>
<organism evidence="2 3">
    <name type="scientific">Clostridium aminobutyricum</name>
    <dbReference type="NCBI Taxonomy" id="33953"/>
    <lineage>
        <taxon>Bacteria</taxon>
        <taxon>Bacillati</taxon>
        <taxon>Bacillota</taxon>
        <taxon>Clostridia</taxon>
        <taxon>Eubacteriales</taxon>
        <taxon>Clostridiaceae</taxon>
        <taxon>Clostridium</taxon>
    </lineage>
</organism>
<keyword evidence="1" id="KW-0812">Transmembrane</keyword>
<name>A0A939DA38_CLOAM</name>